<dbReference type="SUPFAM" id="SSF53062">
    <property type="entry name" value="PTS system fructose IIA component-like"/>
    <property type="match status" value="1"/>
</dbReference>
<dbReference type="GO" id="GO:0006355">
    <property type="term" value="P:regulation of DNA-templated transcription"/>
    <property type="evidence" value="ECO:0007669"/>
    <property type="project" value="InterPro"/>
</dbReference>
<dbReference type="SUPFAM" id="SSF52540">
    <property type="entry name" value="P-loop containing nucleoside triphosphate hydrolases"/>
    <property type="match status" value="1"/>
</dbReference>
<dbReference type="InterPro" id="IPR003593">
    <property type="entry name" value="AAA+_ATPase"/>
</dbReference>
<dbReference type="PATRIC" id="fig|1140003.3.peg.2062"/>
<dbReference type="InterPro" id="IPR011608">
    <property type="entry name" value="PRD"/>
</dbReference>
<dbReference type="GO" id="GO:0016020">
    <property type="term" value="C:membrane"/>
    <property type="evidence" value="ECO:0007669"/>
    <property type="project" value="InterPro"/>
</dbReference>
<dbReference type="InterPro" id="IPR027417">
    <property type="entry name" value="P-loop_NTPase"/>
</dbReference>
<evidence type="ECO:0000313" key="7">
    <source>
        <dbReference type="EMBL" id="EOT83449.1"/>
    </source>
</evidence>
<evidence type="ECO:0000256" key="2">
    <source>
        <dbReference type="ARBA" id="ARBA00022741"/>
    </source>
</evidence>
<dbReference type="Gene3D" id="3.40.50.300">
    <property type="entry name" value="P-loop containing nucleotide triphosphate hydrolases"/>
    <property type="match status" value="1"/>
</dbReference>
<dbReference type="eggNOG" id="COG3933">
    <property type="taxonomic scope" value="Bacteria"/>
</dbReference>
<organism evidence="7 8">
    <name type="scientific">Enterococcus sulfureus ATCC 49903</name>
    <dbReference type="NCBI Taxonomy" id="1140003"/>
    <lineage>
        <taxon>Bacteria</taxon>
        <taxon>Bacillati</taxon>
        <taxon>Bacillota</taxon>
        <taxon>Bacilli</taxon>
        <taxon>Lactobacillales</taxon>
        <taxon>Enterococcaceae</taxon>
        <taxon>Enterococcus</taxon>
    </lineage>
</organism>
<dbReference type="eggNOG" id="COG1221">
    <property type="taxonomic scope" value="Bacteria"/>
</dbReference>
<keyword evidence="3" id="KW-0067">ATP-binding</keyword>
<dbReference type="RefSeq" id="WP_016186567.1">
    <property type="nucleotide sequence ID" value="NZ_ASWO01000006.1"/>
</dbReference>
<dbReference type="STRING" id="1140003.OMY_02137"/>
<dbReference type="GO" id="GO:0009401">
    <property type="term" value="P:phosphoenolpyruvate-dependent sugar phosphotransferase system"/>
    <property type="evidence" value="ECO:0007669"/>
    <property type="project" value="InterPro"/>
</dbReference>
<dbReference type="Proteomes" id="UP000015961">
    <property type="component" value="Unassembled WGS sequence"/>
</dbReference>
<protein>
    <recommendedName>
        <fullName evidence="9">DNA translocase FtsK</fullName>
    </recommendedName>
</protein>
<dbReference type="SUPFAM" id="SSF63520">
    <property type="entry name" value="PTS-regulatory domain, PRD"/>
    <property type="match status" value="2"/>
</dbReference>
<dbReference type="InterPro" id="IPR004701">
    <property type="entry name" value="PTS_EIIA_man-typ"/>
</dbReference>
<dbReference type="GO" id="GO:0005524">
    <property type="term" value="F:ATP binding"/>
    <property type="evidence" value="ECO:0007669"/>
    <property type="project" value="UniProtKB-KW"/>
</dbReference>
<dbReference type="InterPro" id="IPR036634">
    <property type="entry name" value="PRD_sf"/>
</dbReference>
<dbReference type="Pfam" id="PF03610">
    <property type="entry name" value="EIIA-man"/>
    <property type="match status" value="1"/>
</dbReference>
<sequence length="867" mass="98666">MTKKEQVWQYLCDHSQAFSASDVANALLMDRTNASRYLNELVKEQRATKSDERPVKYQALKAAIGDISFHDLIGAHASLKNAIQKAKAAMLYPPHGLPTLLFGETGTGKTLFAECMYQFALEAQVLDEAAPFITFNCADYAQNPQLLFSHIFGVTKGAYTDAETKPGLVAQANGGVLFLDEIHRLPPEGQEMLFTFIDKGIYRPLGAQEELSATVQIIGATTETSSTFLETFTRRIPMQIELPPLEQRTLGERFEIIEDFLQQESNRLNQTIEIDRQSILAFLIYPTKGNVGQLKRDLKLVCAKAFLHFSTTKEQTGLVITKNDLPLAIQKGLLRVNEFTESLNDILHPKKTQLIVEPGETKGVWSQDPTAKMDVYQTITYTLDTLEENDIPTLDLEQLIEKDVEHYFDSYIEDLSHSSMYQEIINSTLWSLVNQLYDQAETSLQRQYSEKNRFAFALHVQAMLERIRQNRLITYPDLNSVRRNHLLEFQLAMEISLRIEEMYQVEIPLDEIGFLTMFFVEETSDKPIPHTVAVMVIMHGESTASSMLKTAQTLLGTTKGIAFDMPLTMKTEQVYQAIQKELHQHLESYQKGIVFLTDMGSPNTFSQLITTEYQIPTETISFSSTMLVIESLRMASAGRTVYEIGQSIRQSLLASFKEESPITTRKNALLVTCYTGAGVAKLTESILNELLDPTQVEILTLPFLEQNRFDQEYRQLEKEYEIIGMIGTHKDRTKAAPFLAVADFFDLKIRQLFFETIGISLDTQQKADDLFAHYVQLAQEYIELLASNFQLDDEAQAGLKMHIAAAFNRQYDPKWIPEKSLFQVNHTIFEQVEHINQRFISQYGQGLVDDEVKNVAYLVENLQYKAE</sequence>
<comment type="caution">
    <text evidence="7">The sequence shown here is derived from an EMBL/GenBank/DDBJ whole genome shotgun (WGS) entry which is preliminary data.</text>
</comment>
<dbReference type="GO" id="GO:0016740">
    <property type="term" value="F:transferase activity"/>
    <property type="evidence" value="ECO:0007669"/>
    <property type="project" value="UniProtKB-KW"/>
</dbReference>
<keyword evidence="1" id="KW-0808">Transferase</keyword>
<feature type="domain" description="PTS EIIA type-4" evidence="5">
    <location>
        <begin position="531"/>
        <end position="660"/>
    </location>
</feature>
<dbReference type="PANTHER" id="PTHR32071:SF38">
    <property type="entry name" value="PSP OPERON TRANSCRIPTIONAL ACTIVATOR"/>
    <property type="match status" value="1"/>
</dbReference>
<gene>
    <name evidence="7" type="ORF">I573_01999</name>
</gene>
<dbReference type="PROSITE" id="PS51096">
    <property type="entry name" value="PTS_EIIA_TYPE_4"/>
    <property type="match status" value="1"/>
</dbReference>
<dbReference type="OrthoDB" id="9771372at2"/>
<dbReference type="CDD" id="cd00009">
    <property type="entry name" value="AAA"/>
    <property type="match status" value="1"/>
</dbReference>
<evidence type="ECO:0000256" key="1">
    <source>
        <dbReference type="ARBA" id="ARBA00022679"/>
    </source>
</evidence>
<feature type="domain" description="Sigma-54 factor interaction" evidence="4">
    <location>
        <begin position="72"/>
        <end position="303"/>
    </location>
</feature>
<dbReference type="Pfam" id="PF00874">
    <property type="entry name" value="PRD"/>
    <property type="match status" value="1"/>
</dbReference>
<dbReference type="PROSITE" id="PS50045">
    <property type="entry name" value="SIGMA54_INTERACT_4"/>
    <property type="match status" value="1"/>
</dbReference>
<dbReference type="AlphaFoldDB" id="S0NQ96"/>
<keyword evidence="2" id="KW-0547">Nucleotide-binding</keyword>
<evidence type="ECO:0000259" key="6">
    <source>
        <dbReference type="PROSITE" id="PS51372"/>
    </source>
</evidence>
<dbReference type="Pfam" id="PF00158">
    <property type="entry name" value="Sigma54_activat"/>
    <property type="match status" value="1"/>
</dbReference>
<dbReference type="InterPro" id="IPR036662">
    <property type="entry name" value="PTS_EIIA_man-typ_sf"/>
</dbReference>
<evidence type="ECO:0000259" key="5">
    <source>
        <dbReference type="PROSITE" id="PS51096"/>
    </source>
</evidence>
<dbReference type="SMART" id="SM00382">
    <property type="entry name" value="AAA"/>
    <property type="match status" value="1"/>
</dbReference>
<evidence type="ECO:0008006" key="9">
    <source>
        <dbReference type="Google" id="ProtNLM"/>
    </source>
</evidence>
<feature type="domain" description="PRD" evidence="6">
    <location>
        <begin position="424"/>
        <end position="529"/>
    </location>
</feature>
<evidence type="ECO:0000313" key="8">
    <source>
        <dbReference type="Proteomes" id="UP000015961"/>
    </source>
</evidence>
<accession>S0NQ96</accession>
<proteinExistence type="predicted"/>
<evidence type="ECO:0000259" key="4">
    <source>
        <dbReference type="PROSITE" id="PS50045"/>
    </source>
</evidence>
<dbReference type="Gene3D" id="3.40.50.510">
    <property type="entry name" value="Phosphotransferase system, mannose-type IIA component"/>
    <property type="match status" value="1"/>
</dbReference>
<dbReference type="EMBL" id="ASWO01000006">
    <property type="protein sequence ID" value="EOT83449.1"/>
    <property type="molecule type" value="Genomic_DNA"/>
</dbReference>
<dbReference type="PROSITE" id="PS51372">
    <property type="entry name" value="PRD_2"/>
    <property type="match status" value="1"/>
</dbReference>
<dbReference type="InterPro" id="IPR002078">
    <property type="entry name" value="Sigma_54_int"/>
</dbReference>
<keyword evidence="8" id="KW-1185">Reference proteome</keyword>
<name>S0NQ96_9ENTE</name>
<evidence type="ECO:0000256" key="3">
    <source>
        <dbReference type="ARBA" id="ARBA00022840"/>
    </source>
</evidence>
<dbReference type="Gene3D" id="1.10.1790.10">
    <property type="entry name" value="PRD domain"/>
    <property type="match status" value="1"/>
</dbReference>
<dbReference type="PANTHER" id="PTHR32071">
    <property type="entry name" value="TRANSCRIPTIONAL REGULATORY PROTEIN"/>
    <property type="match status" value="1"/>
</dbReference>
<reference evidence="7 8" key="1">
    <citation type="submission" date="2013-03" db="EMBL/GenBank/DDBJ databases">
        <title>The Genome Sequence of Enterococcus sulfureus ATCC_49903 (PacBio/Illumina hybrid assembly).</title>
        <authorList>
            <consortium name="The Broad Institute Genomics Platform"/>
            <consortium name="The Broad Institute Genome Sequencing Center for Infectious Disease"/>
            <person name="Earl A."/>
            <person name="Russ C."/>
            <person name="Gilmore M."/>
            <person name="Surin D."/>
            <person name="Walker B."/>
            <person name="Young S."/>
            <person name="Zeng Q."/>
            <person name="Gargeya S."/>
            <person name="Fitzgerald M."/>
            <person name="Haas B."/>
            <person name="Abouelleil A."/>
            <person name="Allen A.W."/>
            <person name="Alvarado L."/>
            <person name="Arachchi H.M."/>
            <person name="Berlin A.M."/>
            <person name="Chapman S.B."/>
            <person name="Gainer-Dewar J."/>
            <person name="Goldberg J."/>
            <person name="Griggs A."/>
            <person name="Gujja S."/>
            <person name="Hansen M."/>
            <person name="Howarth C."/>
            <person name="Imamovic A."/>
            <person name="Ireland A."/>
            <person name="Larimer J."/>
            <person name="McCowan C."/>
            <person name="Murphy C."/>
            <person name="Pearson M."/>
            <person name="Poon T.W."/>
            <person name="Priest M."/>
            <person name="Roberts A."/>
            <person name="Saif S."/>
            <person name="Shea T."/>
            <person name="Sisk P."/>
            <person name="Sykes S."/>
            <person name="Wortman J."/>
            <person name="Nusbaum C."/>
            <person name="Birren B."/>
        </authorList>
    </citation>
    <scope>NUCLEOTIDE SEQUENCE [LARGE SCALE GENOMIC DNA]</scope>
    <source>
        <strain evidence="7 8">ATCC 49903</strain>
    </source>
</reference>